<dbReference type="EMBL" id="CP063189">
    <property type="protein sequence ID" value="WCZ32444.1"/>
    <property type="molecule type" value="Genomic_DNA"/>
</dbReference>
<feature type="transmembrane region" description="Helical" evidence="10">
    <location>
        <begin position="54"/>
        <end position="74"/>
    </location>
</feature>
<evidence type="ECO:0000256" key="2">
    <source>
        <dbReference type="ARBA" id="ARBA00008583"/>
    </source>
</evidence>
<feature type="region of interest" description="Disordered" evidence="9">
    <location>
        <begin position="1"/>
        <end position="22"/>
    </location>
</feature>
<organism evidence="12 13">
    <name type="scientific">Corynebacterium massiliense DSM 45435</name>
    <dbReference type="NCBI Taxonomy" id="1121364"/>
    <lineage>
        <taxon>Bacteria</taxon>
        <taxon>Bacillati</taxon>
        <taxon>Actinomycetota</taxon>
        <taxon>Actinomycetes</taxon>
        <taxon>Mycobacteriales</taxon>
        <taxon>Corynebacteriaceae</taxon>
        <taxon>Corynebacterium</taxon>
    </lineage>
</organism>
<dbReference type="PROSITE" id="PS00218">
    <property type="entry name" value="AMINO_ACID_PERMEASE_1"/>
    <property type="match status" value="1"/>
</dbReference>
<keyword evidence="3" id="KW-0813">Transport</keyword>
<feature type="transmembrane region" description="Helical" evidence="10">
    <location>
        <begin position="108"/>
        <end position="133"/>
    </location>
</feature>
<dbReference type="InterPro" id="IPR004840">
    <property type="entry name" value="Amino_acid_permease_CS"/>
</dbReference>
<keyword evidence="8 10" id="KW-0472">Membrane</keyword>
<dbReference type="Gene3D" id="1.20.1740.10">
    <property type="entry name" value="Amino acid/polyamine transporter I"/>
    <property type="match status" value="1"/>
</dbReference>
<accession>A0ABY7U900</accession>
<keyword evidence="13" id="KW-1185">Reference proteome</keyword>
<feature type="transmembrane region" description="Helical" evidence="10">
    <location>
        <begin position="420"/>
        <end position="441"/>
    </location>
</feature>
<keyword evidence="7 10" id="KW-1133">Transmembrane helix</keyword>
<feature type="transmembrane region" description="Helical" evidence="10">
    <location>
        <begin position="178"/>
        <end position="198"/>
    </location>
</feature>
<evidence type="ECO:0000256" key="5">
    <source>
        <dbReference type="ARBA" id="ARBA00022692"/>
    </source>
</evidence>
<sequence length="520" mass="56703">MSSQPTPHESSKHVFSSEDSGLQKGMGRRQLQMIAMGSAIGTGLLLGTGGRLEVAGPFLAVLYLICGFFGYLILRALGELICYRPSSGSFVSYAREFYGEKQAFVTGWLYWGNWAMTLVADGTAVALYIKWFGQYFGWINSIPQWLLTLGVVGFTLLFNMVSVKIFGELEFWFSLIKIVGLSVFMLIAIGVVIFGHPAGSPTGFSLIGDAGGWLPNGLLPAIVVVQGVVFAYAGIELVGTTSGETKDVEKHVPKAVNSVLFRIFFFYFGSVLLLTLVLPYTEYVEEVSPFVTFFESLGIGAAAPIFQLVLITAALSSLNAGLYSTGRIMYNMSQAGSAPKFGMRMSKSGVPYGGIVMAALVALAGVFLNFIVPEKAFEVVLNLAALGTMASWAAIVLAHMKFVSLAKEGRYTRPHYRTPFGTAGDWATLAFLGVVLVLMAFDYPIGTWSLVASVALIPIFAAMWFAWRGRIARIAEERRTKHLSTSSFPVAATGSLRLRPSRERPTRELIAQKLPRRRRK</sequence>
<evidence type="ECO:0000256" key="6">
    <source>
        <dbReference type="ARBA" id="ARBA00022970"/>
    </source>
</evidence>
<feature type="transmembrane region" description="Helical" evidence="10">
    <location>
        <begin position="350"/>
        <end position="373"/>
    </location>
</feature>
<keyword evidence="5 10" id="KW-0812">Transmembrane</keyword>
<evidence type="ECO:0000256" key="4">
    <source>
        <dbReference type="ARBA" id="ARBA00022475"/>
    </source>
</evidence>
<comment type="subcellular location">
    <subcellularLocation>
        <location evidence="1">Cell membrane</location>
        <topology evidence="1">Multi-pass membrane protein</topology>
    </subcellularLocation>
</comment>
<name>A0ABY7U900_9CORY</name>
<dbReference type="PANTHER" id="PTHR43495:SF1">
    <property type="entry name" value="L-ASPARAGINE PERMEASE"/>
    <property type="match status" value="1"/>
</dbReference>
<keyword evidence="6" id="KW-0029">Amino-acid transport</keyword>
<evidence type="ECO:0000256" key="8">
    <source>
        <dbReference type="ARBA" id="ARBA00023136"/>
    </source>
</evidence>
<feature type="transmembrane region" description="Helical" evidence="10">
    <location>
        <begin position="145"/>
        <end position="166"/>
    </location>
</feature>
<feature type="transmembrane region" description="Helical" evidence="10">
    <location>
        <begin position="259"/>
        <end position="281"/>
    </location>
</feature>
<evidence type="ECO:0000256" key="1">
    <source>
        <dbReference type="ARBA" id="ARBA00004651"/>
    </source>
</evidence>
<dbReference type="InterPro" id="IPR004841">
    <property type="entry name" value="AA-permease/SLC12A_dom"/>
</dbReference>
<comment type="similarity">
    <text evidence="2">Belongs to the amino acid-polyamine-organocation (APC) superfamily. Amino acid transporter (AAT) (TC 2.A.3.1) family.</text>
</comment>
<dbReference type="PIRSF" id="PIRSF006060">
    <property type="entry name" value="AA_transporter"/>
    <property type="match status" value="1"/>
</dbReference>
<feature type="transmembrane region" description="Helical" evidence="10">
    <location>
        <begin position="301"/>
        <end position="323"/>
    </location>
</feature>
<evidence type="ECO:0000259" key="11">
    <source>
        <dbReference type="Pfam" id="PF00324"/>
    </source>
</evidence>
<proteinExistence type="inferred from homology"/>
<evidence type="ECO:0000256" key="7">
    <source>
        <dbReference type="ARBA" id="ARBA00022989"/>
    </source>
</evidence>
<feature type="transmembrane region" description="Helical" evidence="10">
    <location>
        <begin position="379"/>
        <end position="399"/>
    </location>
</feature>
<evidence type="ECO:0000256" key="9">
    <source>
        <dbReference type="SAM" id="MobiDB-lite"/>
    </source>
</evidence>
<evidence type="ECO:0000256" key="3">
    <source>
        <dbReference type="ARBA" id="ARBA00022448"/>
    </source>
</evidence>
<gene>
    <name evidence="12" type="primary">cycA</name>
    <name evidence="12" type="ORF">CMASS_04990</name>
</gene>
<reference evidence="12 13" key="1">
    <citation type="submission" date="2020-10" db="EMBL/GenBank/DDBJ databases">
        <title>Complete genome sequence of Corynebacterium massiliense DSM 45435, type strain of Corynebacterium massiliense.</title>
        <authorList>
            <person name="Busche T."/>
            <person name="Kalinowski J."/>
            <person name="Ruckert C."/>
        </authorList>
    </citation>
    <scope>NUCLEOTIDE SEQUENCE [LARGE SCALE GENOMIC DNA]</scope>
    <source>
        <strain evidence="12 13">DSM 45435</strain>
    </source>
</reference>
<dbReference type="RefSeq" id="WP_022863665.1">
    <property type="nucleotide sequence ID" value="NZ_ATVG01000014.1"/>
</dbReference>
<evidence type="ECO:0000313" key="13">
    <source>
        <dbReference type="Proteomes" id="UP001220064"/>
    </source>
</evidence>
<feature type="domain" description="Amino acid permease/ SLC12A" evidence="11">
    <location>
        <begin position="31"/>
        <end position="467"/>
    </location>
</feature>
<evidence type="ECO:0000256" key="10">
    <source>
        <dbReference type="SAM" id="Phobius"/>
    </source>
</evidence>
<feature type="transmembrane region" description="Helical" evidence="10">
    <location>
        <begin position="218"/>
        <end position="238"/>
    </location>
</feature>
<dbReference type="PANTHER" id="PTHR43495">
    <property type="entry name" value="GABA PERMEASE"/>
    <property type="match status" value="1"/>
</dbReference>
<protein>
    <submittedName>
        <fullName evidence="12">D-serine/D-alanine/glycine transporter</fullName>
    </submittedName>
</protein>
<dbReference type="Pfam" id="PF00324">
    <property type="entry name" value="AA_permease"/>
    <property type="match status" value="1"/>
</dbReference>
<evidence type="ECO:0000313" key="12">
    <source>
        <dbReference type="EMBL" id="WCZ32444.1"/>
    </source>
</evidence>
<dbReference type="Proteomes" id="UP001220064">
    <property type="component" value="Chromosome"/>
</dbReference>
<keyword evidence="4" id="KW-1003">Cell membrane</keyword>
<feature type="transmembrane region" description="Helical" evidence="10">
    <location>
        <begin position="447"/>
        <end position="467"/>
    </location>
</feature>